<organism evidence="3 4">
    <name type="scientific">Clostridium taeniosporum</name>
    <dbReference type="NCBI Taxonomy" id="394958"/>
    <lineage>
        <taxon>Bacteria</taxon>
        <taxon>Bacillati</taxon>
        <taxon>Bacillota</taxon>
        <taxon>Clostridia</taxon>
        <taxon>Eubacteriales</taxon>
        <taxon>Clostridiaceae</taxon>
        <taxon>Clostridium</taxon>
    </lineage>
</organism>
<proteinExistence type="predicted"/>
<name>A0A1D7XHE9_9CLOT</name>
<dbReference type="AlphaFoldDB" id="A0A1D7XHE9"/>
<reference evidence="4" key="1">
    <citation type="submission" date="2016-09" db="EMBL/GenBank/DDBJ databases">
        <title>Genomics of Clostridium taeniosporum, an organism which forms endospores with ribbon-like appendages.</title>
        <authorList>
            <person name="Walker J.R."/>
        </authorList>
    </citation>
    <scope>NUCLEOTIDE SEQUENCE [LARGE SCALE GENOMIC DNA]</scope>
    <source>
        <strain evidence="4">1/k</strain>
    </source>
</reference>
<dbReference type="InterPro" id="IPR043519">
    <property type="entry name" value="NT_sf"/>
</dbReference>
<dbReference type="OrthoDB" id="5176171at2"/>
<dbReference type="InterPro" id="IPR025117">
    <property type="entry name" value="DUF4037"/>
</dbReference>
<accession>A0A1D7XHE9</accession>
<dbReference type="RefSeq" id="WP_084023834.1">
    <property type="nucleotide sequence ID" value="NZ_CP017253.2"/>
</dbReference>
<dbReference type="KEGG" id="ctae:BGI42_03240"/>
<gene>
    <name evidence="3" type="ORF">BGI42_03240</name>
</gene>
<dbReference type="InterPro" id="IPR002934">
    <property type="entry name" value="Polymerase_NTP_transf_dom"/>
</dbReference>
<feature type="domain" description="DUF4037" evidence="2">
    <location>
        <begin position="120"/>
        <end position="209"/>
    </location>
</feature>
<dbReference type="EMBL" id="CP017253">
    <property type="protein sequence ID" value="AOR22785.2"/>
    <property type="molecule type" value="Genomic_DNA"/>
</dbReference>
<evidence type="ECO:0000313" key="3">
    <source>
        <dbReference type="EMBL" id="AOR22785.2"/>
    </source>
</evidence>
<evidence type="ECO:0000313" key="4">
    <source>
        <dbReference type="Proteomes" id="UP000094652"/>
    </source>
</evidence>
<protein>
    <submittedName>
        <fullName evidence="3">DUF4037 domain-containing protein</fullName>
    </submittedName>
</protein>
<evidence type="ECO:0000259" key="1">
    <source>
        <dbReference type="Pfam" id="PF01909"/>
    </source>
</evidence>
<sequence>MDKIKNLIEDFSKRPEVESIALGGSRATKLNDSNSDYDVYVYLNSNLSKEVRKNILDKYCNYIELNNTYWEPEDDCHLNDGTVIEIIYRSIEDFDNELKSVVLDGNAYNGYTTCMWFNIKQCVILYDRNNNFKKLKDKYNIKYPEELRKNIIENNLKLLDGYIPSFSSQLEKALLRKDIFSVNHRITEFLASYFDIIFAINRLPHPGEKRLISICTNSCDYLPKNFEENLDKLLSGNRNKEEVMNVVRSIVDNIKELILNTK</sequence>
<dbReference type="GO" id="GO:0016779">
    <property type="term" value="F:nucleotidyltransferase activity"/>
    <property type="evidence" value="ECO:0007669"/>
    <property type="project" value="InterPro"/>
</dbReference>
<feature type="domain" description="Polymerase nucleotidyl transferase" evidence="1">
    <location>
        <begin position="4"/>
        <end position="64"/>
    </location>
</feature>
<dbReference type="Pfam" id="PF13228">
    <property type="entry name" value="DUF4037"/>
    <property type="match status" value="1"/>
</dbReference>
<dbReference type="Proteomes" id="UP000094652">
    <property type="component" value="Chromosome"/>
</dbReference>
<keyword evidence="4" id="KW-1185">Reference proteome</keyword>
<evidence type="ECO:0000259" key="2">
    <source>
        <dbReference type="Pfam" id="PF13228"/>
    </source>
</evidence>
<dbReference type="STRING" id="394958.BGI42_03240"/>
<dbReference type="SUPFAM" id="SSF81301">
    <property type="entry name" value="Nucleotidyltransferase"/>
    <property type="match status" value="1"/>
</dbReference>
<dbReference type="Pfam" id="PF01909">
    <property type="entry name" value="NTP_transf_2"/>
    <property type="match status" value="1"/>
</dbReference>
<dbReference type="Gene3D" id="3.30.460.10">
    <property type="entry name" value="Beta Polymerase, domain 2"/>
    <property type="match status" value="1"/>
</dbReference>